<dbReference type="InterPro" id="IPR033708">
    <property type="entry name" value="Anticodon_Ile_BEm"/>
</dbReference>
<dbReference type="InterPro" id="IPR002301">
    <property type="entry name" value="Ile-tRNA-ligase"/>
</dbReference>
<evidence type="ECO:0000256" key="7">
    <source>
        <dbReference type="ARBA" id="ARBA00023146"/>
    </source>
</evidence>
<dbReference type="SUPFAM" id="SSF47323">
    <property type="entry name" value="Anticodon-binding domain of a subclass of class I aminoacyl-tRNA synthetases"/>
    <property type="match status" value="1"/>
</dbReference>
<evidence type="ECO:0000256" key="4">
    <source>
        <dbReference type="ARBA" id="ARBA00022741"/>
    </source>
</evidence>
<dbReference type="InterPro" id="IPR014729">
    <property type="entry name" value="Rossmann-like_a/b/a_fold"/>
</dbReference>
<accession>A0AAU7DEJ5</accession>
<dbReference type="HAMAP" id="MF_02002">
    <property type="entry name" value="Ile_tRNA_synth_type1"/>
    <property type="match status" value="1"/>
</dbReference>
<feature type="binding site" evidence="10">
    <location>
        <position position="975"/>
    </location>
    <ligand>
        <name>Zn(2+)</name>
        <dbReference type="ChEBI" id="CHEBI:29105"/>
    </ligand>
</feature>
<dbReference type="GO" id="GO:0002161">
    <property type="term" value="F:aminoacyl-tRNA deacylase activity"/>
    <property type="evidence" value="ECO:0007669"/>
    <property type="project" value="InterPro"/>
</dbReference>
<dbReference type="SUPFAM" id="SSF50677">
    <property type="entry name" value="ValRS/IleRS/LeuRS editing domain"/>
    <property type="match status" value="1"/>
</dbReference>
<dbReference type="InterPro" id="IPR009008">
    <property type="entry name" value="Val/Leu/Ile-tRNA-synth_edit"/>
</dbReference>
<evidence type="ECO:0000259" key="12">
    <source>
        <dbReference type="Pfam" id="PF08264"/>
    </source>
</evidence>
<dbReference type="FunFam" id="3.40.50.620:FF:000092">
    <property type="entry name" value="Isoleucine--tRNA ligase"/>
    <property type="match status" value="1"/>
</dbReference>
<keyword evidence="5 10" id="KW-0067">ATP-binding</keyword>
<feature type="short sequence motif" description="'KMSKS' region" evidence="10">
    <location>
        <begin position="643"/>
        <end position="647"/>
    </location>
</feature>
<evidence type="ECO:0000256" key="2">
    <source>
        <dbReference type="ARBA" id="ARBA00022490"/>
    </source>
</evidence>
<dbReference type="GO" id="GO:0004822">
    <property type="term" value="F:isoleucine-tRNA ligase activity"/>
    <property type="evidence" value="ECO:0007669"/>
    <property type="project" value="UniProtKB-UniRule"/>
</dbReference>
<dbReference type="CDD" id="cd07960">
    <property type="entry name" value="Anticodon_Ia_Ile_BEm"/>
    <property type="match status" value="1"/>
</dbReference>
<keyword evidence="10" id="KW-0862">Zinc</keyword>
<keyword evidence="6 10" id="KW-0648">Protein biosynthesis</keyword>
<dbReference type="EMBL" id="CP121196">
    <property type="protein sequence ID" value="XBH15572.1"/>
    <property type="molecule type" value="Genomic_DNA"/>
</dbReference>
<organism evidence="13">
    <name type="scientific">Telmatobacter sp. DSM 110680</name>
    <dbReference type="NCBI Taxonomy" id="3036704"/>
    <lineage>
        <taxon>Bacteria</taxon>
        <taxon>Pseudomonadati</taxon>
        <taxon>Acidobacteriota</taxon>
        <taxon>Terriglobia</taxon>
        <taxon>Terriglobales</taxon>
        <taxon>Acidobacteriaceae</taxon>
        <taxon>Telmatobacter</taxon>
    </lineage>
</organism>
<evidence type="ECO:0000313" key="13">
    <source>
        <dbReference type="EMBL" id="XBH15572.1"/>
    </source>
</evidence>
<dbReference type="NCBIfam" id="TIGR00392">
    <property type="entry name" value="ileS"/>
    <property type="match status" value="1"/>
</dbReference>
<evidence type="ECO:0000256" key="8">
    <source>
        <dbReference type="ARBA" id="ARBA00025217"/>
    </source>
</evidence>
<gene>
    <name evidence="10 13" type="primary">ileS</name>
    <name evidence="13" type="ORF">P8935_13435</name>
</gene>
<evidence type="ECO:0000256" key="6">
    <source>
        <dbReference type="ARBA" id="ARBA00022917"/>
    </source>
</evidence>
<feature type="domain" description="Aminoacyl-tRNA synthetase class Ia" evidence="11">
    <location>
        <begin position="32"/>
        <end position="680"/>
    </location>
</feature>
<dbReference type="InterPro" id="IPR050081">
    <property type="entry name" value="Ile-tRNA_ligase"/>
</dbReference>
<dbReference type="PROSITE" id="PS00178">
    <property type="entry name" value="AA_TRNA_LIGASE_I"/>
    <property type="match status" value="1"/>
</dbReference>
<comment type="subcellular location">
    <subcellularLocation>
        <location evidence="10">Cytoplasm</location>
    </subcellularLocation>
</comment>
<proteinExistence type="inferred from homology"/>
<evidence type="ECO:0000256" key="1">
    <source>
        <dbReference type="ARBA" id="ARBA00006887"/>
    </source>
</evidence>
<dbReference type="EC" id="6.1.1.5" evidence="10"/>
<dbReference type="InterPro" id="IPR002300">
    <property type="entry name" value="aa-tRNA-synth_Ia"/>
</dbReference>
<dbReference type="InterPro" id="IPR023585">
    <property type="entry name" value="Ile-tRNA-ligase_type1"/>
</dbReference>
<dbReference type="Gene3D" id="1.10.10.830">
    <property type="entry name" value="Ile-tRNA synthetase CP2 domain-like"/>
    <property type="match status" value="1"/>
</dbReference>
<dbReference type="InterPro" id="IPR001412">
    <property type="entry name" value="aa-tRNA-synth_I_CS"/>
</dbReference>
<dbReference type="InterPro" id="IPR009080">
    <property type="entry name" value="tRNAsynth_Ia_anticodon-bd"/>
</dbReference>
<evidence type="ECO:0000256" key="5">
    <source>
        <dbReference type="ARBA" id="ARBA00022840"/>
    </source>
</evidence>
<keyword evidence="7 10" id="KW-0030">Aminoacyl-tRNA synthetase</keyword>
<evidence type="ECO:0000259" key="11">
    <source>
        <dbReference type="Pfam" id="PF00133"/>
    </source>
</evidence>
<evidence type="ECO:0000256" key="10">
    <source>
        <dbReference type="HAMAP-Rule" id="MF_02002"/>
    </source>
</evidence>
<protein>
    <recommendedName>
        <fullName evidence="10">Isoleucine--tRNA ligase</fullName>
        <ecNumber evidence="10">6.1.1.5</ecNumber>
    </recommendedName>
    <alternativeName>
        <fullName evidence="10">Isoleucyl-tRNA synthetase</fullName>
        <shortName evidence="10">IleRS</shortName>
    </alternativeName>
</protein>
<dbReference type="RefSeq" id="WP_348260805.1">
    <property type="nucleotide sequence ID" value="NZ_CP121196.1"/>
</dbReference>
<dbReference type="GO" id="GO:0005524">
    <property type="term" value="F:ATP binding"/>
    <property type="evidence" value="ECO:0007669"/>
    <property type="project" value="UniProtKB-UniRule"/>
</dbReference>
<evidence type="ECO:0000256" key="9">
    <source>
        <dbReference type="ARBA" id="ARBA00048359"/>
    </source>
</evidence>
<dbReference type="GO" id="GO:0006428">
    <property type="term" value="P:isoleucyl-tRNA aminoacylation"/>
    <property type="evidence" value="ECO:0007669"/>
    <property type="project" value="UniProtKB-UniRule"/>
</dbReference>
<dbReference type="SUPFAM" id="SSF52374">
    <property type="entry name" value="Nucleotidylyl transferase"/>
    <property type="match status" value="1"/>
</dbReference>
<feature type="binding site" evidence="10">
    <location>
        <position position="955"/>
    </location>
    <ligand>
        <name>Zn(2+)</name>
        <dbReference type="ChEBI" id="CHEBI:29105"/>
    </ligand>
</feature>
<dbReference type="Gene3D" id="3.90.740.10">
    <property type="entry name" value="Valyl/Leucyl/Isoleucyl-tRNA synthetase, editing domain"/>
    <property type="match status" value="1"/>
</dbReference>
<dbReference type="PRINTS" id="PR00984">
    <property type="entry name" value="TRNASYNTHILE"/>
</dbReference>
<feature type="domain" description="Methionyl/Valyl/Leucyl/Isoleucyl-tRNA synthetase anticodon-binding" evidence="12">
    <location>
        <begin position="726"/>
        <end position="884"/>
    </location>
</feature>
<dbReference type="GO" id="GO:0000049">
    <property type="term" value="F:tRNA binding"/>
    <property type="evidence" value="ECO:0007669"/>
    <property type="project" value="InterPro"/>
</dbReference>
<comment type="subunit">
    <text evidence="10">Monomer.</text>
</comment>
<comment type="cofactor">
    <cofactor evidence="10">
        <name>Zn(2+)</name>
        <dbReference type="ChEBI" id="CHEBI:29105"/>
    </cofactor>
    <text evidence="10">Binds 1 zinc ion per subunit.</text>
</comment>
<feature type="binding site" evidence="10">
    <location>
        <position position="972"/>
    </location>
    <ligand>
        <name>Zn(2+)</name>
        <dbReference type="ChEBI" id="CHEBI:29105"/>
    </ligand>
</feature>
<keyword evidence="2 10" id="KW-0963">Cytoplasm</keyword>
<feature type="binding site" evidence="10">
    <location>
        <position position="952"/>
    </location>
    <ligand>
        <name>Zn(2+)</name>
        <dbReference type="ChEBI" id="CHEBI:29105"/>
    </ligand>
</feature>
<dbReference type="GO" id="GO:0008270">
    <property type="term" value="F:zinc ion binding"/>
    <property type="evidence" value="ECO:0007669"/>
    <property type="project" value="UniProtKB-UniRule"/>
</dbReference>
<feature type="short sequence motif" description="'HIGH' region" evidence="10">
    <location>
        <begin position="61"/>
        <end position="71"/>
    </location>
</feature>
<dbReference type="Gene3D" id="3.40.50.620">
    <property type="entry name" value="HUPs"/>
    <property type="match status" value="2"/>
</dbReference>
<dbReference type="PANTHER" id="PTHR42765:SF1">
    <property type="entry name" value="ISOLEUCINE--TRNA LIGASE, MITOCHONDRIAL"/>
    <property type="match status" value="1"/>
</dbReference>
<comment type="similarity">
    <text evidence="1 10">Belongs to the class-I aminoacyl-tRNA synthetase family. IleS type 1 subfamily.</text>
</comment>
<reference evidence="13" key="1">
    <citation type="submission" date="2023-03" db="EMBL/GenBank/DDBJ databases">
        <title>Edaphobacter sp.</title>
        <authorList>
            <person name="Huber K.J."/>
            <person name="Papendorf J."/>
            <person name="Pilke C."/>
            <person name="Bunk B."/>
            <person name="Sproeer C."/>
            <person name="Pester M."/>
        </authorList>
    </citation>
    <scope>NUCLEOTIDE SEQUENCE</scope>
    <source>
        <strain evidence="13">DSM 110680</strain>
    </source>
</reference>
<keyword evidence="3 10" id="KW-0436">Ligase</keyword>
<keyword evidence="4 10" id="KW-0547">Nucleotide-binding</keyword>
<comment type="function">
    <text evidence="8 10">Catalyzes the attachment of isoleucine to tRNA(Ile). As IleRS can inadvertently accommodate and process structurally similar amino acids such as valine, to avoid such errors it has two additional distinct tRNA(Ile)-dependent editing activities. One activity is designated as 'pretransfer' editing and involves the hydrolysis of activated Val-AMP. The other activity is designated 'posttransfer' editing and involves deacylation of mischarged Val-tRNA(Ile).</text>
</comment>
<feature type="binding site" evidence="10">
    <location>
        <position position="602"/>
    </location>
    <ligand>
        <name>L-isoleucyl-5'-AMP</name>
        <dbReference type="ChEBI" id="CHEBI:178002"/>
    </ligand>
</feature>
<sequence length="991" mass="112001">MSPTPELKATLTLPQTTFPMKANLPQNEPLRLKKWAELRLYEKLRESCAGRPPYLLHDGPPYANGPIHLGHALNKGLKDFVVKSKTMAGFDSPYVPGYDCHGLPIEIKVDEQLGRKKLEMPVPEVLAACRAYAQKYVDLQTSQFERIGCFGRWEKPYMTMARDYEARTLEAFYGFLEKGFVYRGLKPVYWCIHDRTALAEAEVEYDAHTSPSIYVRYKLTSAPEKLDPALAGRQVYTIIWTTTPWTIPASMAVAFHPDFEYVAFSASGDPKLPGSLADPVYIVAAELAPAVIAACKLGTTAELARFKGDQLEHTTFKHPFLDRSILGVLATYVTADQGTGAVHTAPSHGADDFYTGQRYDLDQTCRVDASGHLHVDPDAWPHASLPAFEGKRVWAANPIVVAMLEEYRALLAVSDLEHSYPHCWRCHHPVIFRATEQWFISLETPMKRADGSETTYRQLSIEEIDKVVWDPSWGKERITNMIATRPDWCISRQRIWGVPIAVFMCEGCDKPIIDPALDRKIITLFERDGADAWHTTPIADLLPAGTKCSHCEGVTFRKETDILDVWFDSGTSWFAVCESDADLKDIYKNFQESKGAECLYLEGGDQHRGWFHSSLLTSVALRGRAPYSHVATAGWTLDEQGRAMSKSLGNGVDPVDIAERMGGEIVRLWVASIDFREDMAASENLMARCAELYRKLRNTFRFLLGNLNGFDPMRDRIAEADLLPLDQYMLARTRELTEKILGWYADFEFHRVYQAVNDFAIVDLSSFYLDILKDRMYTFAPTSHERRSAQTVLWQITEALVRLVAPIVSFTADEVWEYLPIIENREASVHLALFPKPEEIFSENSLYLLGEWKVLFALRESVLRSLEELRQNKVIGKATEAEVKLYAQEVSLEILRKNLVSLKEFLNVSKVTLVNDFKLTRAESNETKDAKEVLTGIADLQAFVLPASGHKCARCWNFMPVVSDYGIWQNVCTRCHNALKEMGIAPPEVAA</sequence>
<dbReference type="InterPro" id="IPR013155">
    <property type="entry name" value="M/V/L/I-tRNA-synth_anticd-bd"/>
</dbReference>
<name>A0AAU7DEJ5_9BACT</name>
<dbReference type="GO" id="GO:0005829">
    <property type="term" value="C:cytosol"/>
    <property type="evidence" value="ECO:0007669"/>
    <property type="project" value="TreeGrafter"/>
</dbReference>
<dbReference type="PANTHER" id="PTHR42765">
    <property type="entry name" value="SOLEUCYL-TRNA SYNTHETASE"/>
    <property type="match status" value="1"/>
</dbReference>
<comment type="catalytic activity">
    <reaction evidence="9 10">
        <text>tRNA(Ile) + L-isoleucine + ATP = L-isoleucyl-tRNA(Ile) + AMP + diphosphate</text>
        <dbReference type="Rhea" id="RHEA:11060"/>
        <dbReference type="Rhea" id="RHEA-COMP:9666"/>
        <dbReference type="Rhea" id="RHEA-COMP:9695"/>
        <dbReference type="ChEBI" id="CHEBI:30616"/>
        <dbReference type="ChEBI" id="CHEBI:33019"/>
        <dbReference type="ChEBI" id="CHEBI:58045"/>
        <dbReference type="ChEBI" id="CHEBI:78442"/>
        <dbReference type="ChEBI" id="CHEBI:78528"/>
        <dbReference type="ChEBI" id="CHEBI:456215"/>
        <dbReference type="EC" id="6.1.1.5"/>
    </reaction>
</comment>
<dbReference type="Pfam" id="PF00133">
    <property type="entry name" value="tRNA-synt_1"/>
    <property type="match status" value="1"/>
</dbReference>
<dbReference type="AlphaFoldDB" id="A0AAU7DEJ5"/>
<evidence type="ECO:0000256" key="3">
    <source>
        <dbReference type="ARBA" id="ARBA00022598"/>
    </source>
</evidence>
<comment type="domain">
    <text evidence="10">IleRS has two distinct active sites: one for aminoacylation and one for editing. The misactivated valine is translocated from the active site to the editing site, which sterically excludes the correctly activated isoleucine. The single editing site contains two valyl binding pockets, one specific for each substrate (Val-AMP or Val-tRNA(Ile)).</text>
</comment>
<dbReference type="Gene3D" id="1.10.730.20">
    <property type="match status" value="1"/>
</dbReference>
<dbReference type="Pfam" id="PF08264">
    <property type="entry name" value="Anticodon_1"/>
    <property type="match status" value="1"/>
</dbReference>
<feature type="binding site" evidence="10">
    <location>
        <position position="646"/>
    </location>
    <ligand>
        <name>ATP</name>
        <dbReference type="ChEBI" id="CHEBI:30616"/>
    </ligand>
</feature>
<keyword evidence="10" id="KW-0479">Metal-binding</keyword>